<sequence length="49" mass="4949">MKPGAAQAASGLMAHPSVTGNKRGILNPPGDPPHPTSMDPDVPDPGAEY</sequence>
<accession>A0A423XNJ4</accession>
<organism evidence="2 3">
    <name type="scientific">Cytospora leucostoma</name>
    <dbReference type="NCBI Taxonomy" id="1230097"/>
    <lineage>
        <taxon>Eukaryota</taxon>
        <taxon>Fungi</taxon>
        <taxon>Dikarya</taxon>
        <taxon>Ascomycota</taxon>
        <taxon>Pezizomycotina</taxon>
        <taxon>Sordariomycetes</taxon>
        <taxon>Sordariomycetidae</taxon>
        <taxon>Diaporthales</taxon>
        <taxon>Cytosporaceae</taxon>
        <taxon>Cytospora</taxon>
    </lineage>
</organism>
<evidence type="ECO:0000313" key="2">
    <source>
        <dbReference type="EMBL" id="ROW17796.1"/>
    </source>
</evidence>
<reference evidence="2 3" key="1">
    <citation type="submission" date="2015-09" db="EMBL/GenBank/DDBJ databases">
        <title>Host preference determinants of Valsa canker pathogens revealed by comparative genomics.</title>
        <authorList>
            <person name="Yin Z."/>
            <person name="Huang L."/>
        </authorList>
    </citation>
    <scope>NUCLEOTIDE SEQUENCE [LARGE SCALE GENOMIC DNA]</scope>
    <source>
        <strain evidence="2 3">SXYLt</strain>
    </source>
</reference>
<proteinExistence type="predicted"/>
<dbReference type="AlphaFoldDB" id="A0A423XNJ4"/>
<feature type="region of interest" description="Disordered" evidence="1">
    <location>
        <begin position="1"/>
        <end position="49"/>
    </location>
</feature>
<protein>
    <submittedName>
        <fullName evidence="2">Uncharacterized protein</fullName>
    </submittedName>
</protein>
<evidence type="ECO:0000313" key="3">
    <source>
        <dbReference type="Proteomes" id="UP000285146"/>
    </source>
</evidence>
<name>A0A423XNJ4_9PEZI</name>
<keyword evidence="3" id="KW-1185">Reference proteome</keyword>
<dbReference type="InParanoid" id="A0A423XNJ4"/>
<dbReference type="Proteomes" id="UP000285146">
    <property type="component" value="Unassembled WGS sequence"/>
</dbReference>
<evidence type="ECO:0000256" key="1">
    <source>
        <dbReference type="SAM" id="MobiDB-lite"/>
    </source>
</evidence>
<comment type="caution">
    <text evidence="2">The sequence shown here is derived from an EMBL/GenBank/DDBJ whole genome shotgun (WGS) entry which is preliminary data.</text>
</comment>
<gene>
    <name evidence="2" type="ORF">VPNG_00709</name>
</gene>
<dbReference type="EMBL" id="LKEB01000002">
    <property type="protein sequence ID" value="ROW17796.1"/>
    <property type="molecule type" value="Genomic_DNA"/>
</dbReference>